<dbReference type="GO" id="GO:0007009">
    <property type="term" value="P:plasma membrane organization"/>
    <property type="evidence" value="ECO:0007669"/>
    <property type="project" value="TreeGrafter"/>
</dbReference>
<dbReference type="PANTHER" id="PTHR12546:SF37">
    <property type="entry name" value="FER-1-LIKE 6 (C. ELEGANS)"/>
    <property type="match status" value="1"/>
</dbReference>
<protein>
    <recommendedName>
        <fullName evidence="7">Ferlin C-terminal domain-containing protein</fullName>
    </recommendedName>
</protein>
<evidence type="ECO:0000256" key="2">
    <source>
        <dbReference type="ARBA" id="ARBA00022692"/>
    </source>
</evidence>
<evidence type="ECO:0000313" key="8">
    <source>
        <dbReference type="EMBL" id="KAA8593059.1"/>
    </source>
</evidence>
<evidence type="ECO:0000256" key="5">
    <source>
        <dbReference type="ARBA" id="ARBA00023136"/>
    </source>
</evidence>
<keyword evidence="4 6" id="KW-1133">Transmembrane helix</keyword>
<dbReference type="InterPro" id="IPR032362">
    <property type="entry name" value="Ferlin_C"/>
</dbReference>
<proteinExistence type="predicted"/>
<comment type="caution">
    <text evidence="8">The sequence shown here is derived from an EMBL/GenBank/DDBJ whole genome shotgun (WGS) entry which is preliminary data.</text>
</comment>
<feature type="transmembrane region" description="Helical" evidence="6">
    <location>
        <begin position="65"/>
        <end position="86"/>
    </location>
</feature>
<evidence type="ECO:0000256" key="1">
    <source>
        <dbReference type="ARBA" id="ARBA00004370"/>
    </source>
</evidence>
<evidence type="ECO:0000313" key="9">
    <source>
        <dbReference type="Proteomes" id="UP000327493"/>
    </source>
</evidence>
<evidence type="ECO:0000256" key="6">
    <source>
        <dbReference type="SAM" id="Phobius"/>
    </source>
</evidence>
<gene>
    <name evidence="8" type="ORF">FQN60_018514</name>
</gene>
<accession>A0A5J5DIK4</accession>
<feature type="domain" description="Ferlin C-terminal" evidence="7">
    <location>
        <begin position="37"/>
        <end position="94"/>
    </location>
</feature>
<keyword evidence="2 6" id="KW-0812">Transmembrane</keyword>
<evidence type="ECO:0000256" key="4">
    <source>
        <dbReference type="ARBA" id="ARBA00022989"/>
    </source>
</evidence>
<organism evidence="8 9">
    <name type="scientific">Etheostoma spectabile</name>
    <name type="common">orangethroat darter</name>
    <dbReference type="NCBI Taxonomy" id="54343"/>
    <lineage>
        <taxon>Eukaryota</taxon>
        <taxon>Metazoa</taxon>
        <taxon>Chordata</taxon>
        <taxon>Craniata</taxon>
        <taxon>Vertebrata</taxon>
        <taxon>Euteleostomi</taxon>
        <taxon>Actinopterygii</taxon>
        <taxon>Neopterygii</taxon>
        <taxon>Teleostei</taxon>
        <taxon>Neoteleostei</taxon>
        <taxon>Acanthomorphata</taxon>
        <taxon>Eupercaria</taxon>
        <taxon>Perciformes</taxon>
        <taxon>Percoidei</taxon>
        <taxon>Percidae</taxon>
        <taxon>Etheostomatinae</taxon>
        <taxon>Etheostoma</taxon>
    </lineage>
</organism>
<keyword evidence="5 6" id="KW-0472">Membrane</keyword>
<dbReference type="PANTHER" id="PTHR12546">
    <property type="entry name" value="FER-1-LIKE"/>
    <property type="match status" value="1"/>
</dbReference>
<evidence type="ECO:0000256" key="3">
    <source>
        <dbReference type="ARBA" id="ARBA00022737"/>
    </source>
</evidence>
<name>A0A5J5DIK4_9PERO</name>
<keyword evidence="9" id="KW-1185">Reference proteome</keyword>
<reference evidence="8 9" key="1">
    <citation type="submission" date="2019-08" db="EMBL/GenBank/DDBJ databases">
        <title>A chromosome-level genome assembly, high-density linkage maps, and genome scans reveal the genomic architecture of hybrid incompatibilities underlying speciation via character displacement in darters (Percidae: Etheostominae).</title>
        <authorList>
            <person name="Moran R.L."/>
            <person name="Catchen J.M."/>
            <person name="Fuller R.C."/>
        </authorList>
    </citation>
    <scope>NUCLEOTIDE SEQUENCE [LARGE SCALE GENOMIC DNA]</scope>
    <source>
        <strain evidence="8">EspeVRDwgs_2016</strain>
        <tissue evidence="8">Muscle</tissue>
    </source>
</reference>
<dbReference type="Pfam" id="PF16165">
    <property type="entry name" value="Ferlin_C"/>
    <property type="match status" value="1"/>
</dbReference>
<dbReference type="Proteomes" id="UP000327493">
    <property type="component" value="Chromosome 5"/>
</dbReference>
<sequence length="97" mass="11239">MEMLTDGTEKISIFQQKRARGWWPFCKSGELTGKVEADRPDTSFSWFVNPFKCFFHLVWRSYKKYIIIALVLLITALFLALLFYSLPGAISQKIING</sequence>
<dbReference type="EMBL" id="VOFY01000005">
    <property type="protein sequence ID" value="KAA8593059.1"/>
    <property type="molecule type" value="Genomic_DNA"/>
</dbReference>
<comment type="subcellular location">
    <subcellularLocation>
        <location evidence="1">Membrane</location>
    </subcellularLocation>
</comment>
<evidence type="ECO:0000259" key="7">
    <source>
        <dbReference type="Pfam" id="PF16165"/>
    </source>
</evidence>
<dbReference type="GO" id="GO:0016020">
    <property type="term" value="C:membrane"/>
    <property type="evidence" value="ECO:0007669"/>
    <property type="project" value="UniProtKB-SubCell"/>
</dbReference>
<dbReference type="InterPro" id="IPR037721">
    <property type="entry name" value="Ferlin"/>
</dbReference>
<keyword evidence="3" id="KW-0677">Repeat</keyword>
<dbReference type="AlphaFoldDB" id="A0A5J5DIK4"/>